<reference evidence="4" key="1">
    <citation type="submission" date="2021-02" db="EMBL/GenBank/DDBJ databases">
        <authorList>
            <person name="Dougan E. K."/>
            <person name="Rhodes N."/>
            <person name="Thang M."/>
            <person name="Chan C."/>
        </authorList>
    </citation>
    <scope>NUCLEOTIDE SEQUENCE</scope>
</reference>
<evidence type="ECO:0000313" key="4">
    <source>
        <dbReference type="EMBL" id="CAE8667520.1"/>
    </source>
</evidence>
<dbReference type="PANTHER" id="PTHR12907">
    <property type="entry name" value="EGL NINE HOMOLOG-RELATED"/>
    <property type="match status" value="1"/>
</dbReference>
<dbReference type="GO" id="GO:0031418">
    <property type="term" value="F:L-ascorbic acid binding"/>
    <property type="evidence" value="ECO:0007669"/>
    <property type="project" value="UniProtKB-KW"/>
</dbReference>
<gene>
    <name evidence="4" type="ORF">PGLA2088_LOCUS16611</name>
</gene>
<feature type="region of interest" description="Disordered" evidence="2">
    <location>
        <begin position="80"/>
        <end position="162"/>
    </location>
</feature>
<feature type="compositionally biased region" description="Low complexity" evidence="2">
    <location>
        <begin position="80"/>
        <end position="147"/>
    </location>
</feature>
<dbReference type="PANTHER" id="PTHR12907:SF26">
    <property type="entry name" value="HIF PROLYL HYDROXYLASE, ISOFORM C"/>
    <property type="match status" value="1"/>
</dbReference>
<dbReference type="InterPro" id="IPR044862">
    <property type="entry name" value="Pro_4_hyd_alph_FE2OG_OXY"/>
</dbReference>
<evidence type="ECO:0000256" key="1">
    <source>
        <dbReference type="ARBA" id="ARBA00022896"/>
    </source>
</evidence>
<protein>
    <recommendedName>
        <fullName evidence="3">Prolyl 4-hydroxylase alpha subunit Fe(2+) 2OG dioxygenase domain-containing protein</fullName>
    </recommendedName>
</protein>
<feature type="compositionally biased region" description="Gly residues" evidence="2">
    <location>
        <begin position="21"/>
        <end position="30"/>
    </location>
</feature>
<accession>A0A813J6R8</accession>
<evidence type="ECO:0000256" key="2">
    <source>
        <dbReference type="SAM" id="MobiDB-lite"/>
    </source>
</evidence>
<evidence type="ECO:0000259" key="3">
    <source>
        <dbReference type="Pfam" id="PF13640"/>
    </source>
</evidence>
<dbReference type="GO" id="GO:0071456">
    <property type="term" value="P:cellular response to hypoxia"/>
    <property type="evidence" value="ECO:0007669"/>
    <property type="project" value="TreeGrafter"/>
</dbReference>
<evidence type="ECO:0000313" key="5">
    <source>
        <dbReference type="Proteomes" id="UP000626109"/>
    </source>
</evidence>
<sequence>FDAISANLRSFFGPASSTSGAGDGAGGHGAESGAKQSRSSNDNTRTTTTTTPKIIKNCKKPIKFAFFLKKQKILTTAPQNTTTNTTTTTTASTTTTSTHSNDNNNDNDNSKNNSNNNSTNNTNSSNKNNNSTNNSSNNNSSNNNNNNIITSPTPGDASAAGEASTLILERRVVPEGSPEQAAQNEAWYEDMDVLLTKFVELRTELDEVLGFASKRMSVMVAKYPGQGAHYARHRDALPEHESPRRRLTGVYYLNSSWLPEYGGCFR</sequence>
<name>A0A813J6R8_POLGL</name>
<dbReference type="Pfam" id="PF13640">
    <property type="entry name" value="2OG-FeII_Oxy_3"/>
    <property type="match status" value="1"/>
</dbReference>
<dbReference type="Proteomes" id="UP000626109">
    <property type="component" value="Unassembled WGS sequence"/>
</dbReference>
<feature type="domain" description="Prolyl 4-hydroxylase alpha subunit Fe(2+) 2OG dioxygenase" evidence="3">
    <location>
        <begin position="219"/>
        <end position="264"/>
    </location>
</feature>
<feature type="non-terminal residue" evidence="4">
    <location>
        <position position="1"/>
    </location>
</feature>
<dbReference type="Gene3D" id="2.60.120.620">
    <property type="entry name" value="q2cbj1_9rhob like domain"/>
    <property type="match status" value="1"/>
</dbReference>
<comment type="caution">
    <text evidence="4">The sequence shown here is derived from an EMBL/GenBank/DDBJ whole genome shotgun (WGS) entry which is preliminary data.</text>
</comment>
<feature type="region of interest" description="Disordered" evidence="2">
    <location>
        <begin position="12"/>
        <end position="54"/>
    </location>
</feature>
<dbReference type="InterPro" id="IPR051559">
    <property type="entry name" value="HIF_prolyl_hydroxylases"/>
</dbReference>
<keyword evidence="1" id="KW-0847">Vitamin C</keyword>
<feature type="non-terminal residue" evidence="4">
    <location>
        <position position="266"/>
    </location>
</feature>
<dbReference type="GO" id="GO:0031543">
    <property type="term" value="F:peptidyl-proline dioxygenase activity"/>
    <property type="evidence" value="ECO:0007669"/>
    <property type="project" value="TreeGrafter"/>
</dbReference>
<organism evidence="4 5">
    <name type="scientific">Polarella glacialis</name>
    <name type="common">Dinoflagellate</name>
    <dbReference type="NCBI Taxonomy" id="89957"/>
    <lineage>
        <taxon>Eukaryota</taxon>
        <taxon>Sar</taxon>
        <taxon>Alveolata</taxon>
        <taxon>Dinophyceae</taxon>
        <taxon>Suessiales</taxon>
        <taxon>Suessiaceae</taxon>
        <taxon>Polarella</taxon>
    </lineage>
</organism>
<feature type="compositionally biased region" description="Low complexity" evidence="2">
    <location>
        <begin position="44"/>
        <end position="54"/>
    </location>
</feature>
<dbReference type="GO" id="GO:0008198">
    <property type="term" value="F:ferrous iron binding"/>
    <property type="evidence" value="ECO:0007669"/>
    <property type="project" value="TreeGrafter"/>
</dbReference>
<proteinExistence type="predicted"/>
<dbReference type="EMBL" id="CAJNNW010021145">
    <property type="protein sequence ID" value="CAE8667520.1"/>
    <property type="molecule type" value="Genomic_DNA"/>
</dbReference>
<dbReference type="AlphaFoldDB" id="A0A813J6R8"/>